<evidence type="ECO:0000256" key="5">
    <source>
        <dbReference type="ARBA" id="ARBA00022741"/>
    </source>
</evidence>
<accession>F7NEC0</accession>
<evidence type="ECO:0000256" key="12">
    <source>
        <dbReference type="ARBA" id="ARBA00023172"/>
    </source>
</evidence>
<dbReference type="PROSITE" id="PS51192">
    <property type="entry name" value="HELICASE_ATP_BIND_1"/>
    <property type="match status" value="1"/>
</dbReference>
<dbReference type="InterPro" id="IPR006293">
    <property type="entry name" value="DNA_helicase_ATP-dep_RecQ_bac"/>
</dbReference>
<organism evidence="20 21">
    <name type="scientific">Acetonema longum DSM 6540</name>
    <dbReference type="NCBI Taxonomy" id="1009370"/>
    <lineage>
        <taxon>Bacteria</taxon>
        <taxon>Bacillati</taxon>
        <taxon>Bacillota</taxon>
        <taxon>Negativicutes</taxon>
        <taxon>Acetonemataceae</taxon>
        <taxon>Acetonema</taxon>
    </lineage>
</organism>
<evidence type="ECO:0000256" key="9">
    <source>
        <dbReference type="ARBA" id="ARBA00022833"/>
    </source>
</evidence>
<dbReference type="InterPro" id="IPR011545">
    <property type="entry name" value="DEAD/DEAH_box_helicase_dom"/>
</dbReference>
<dbReference type="eggNOG" id="COG0514">
    <property type="taxonomic scope" value="Bacteria"/>
</dbReference>
<dbReference type="InterPro" id="IPR044876">
    <property type="entry name" value="HRDC_dom_sf"/>
</dbReference>
<dbReference type="InterPro" id="IPR004589">
    <property type="entry name" value="DNA_helicase_ATP-dep_RecQ"/>
</dbReference>
<dbReference type="GO" id="GO:0005524">
    <property type="term" value="F:ATP binding"/>
    <property type="evidence" value="ECO:0007669"/>
    <property type="project" value="UniProtKB-KW"/>
</dbReference>
<dbReference type="SUPFAM" id="SSF47819">
    <property type="entry name" value="HRDC-like"/>
    <property type="match status" value="1"/>
</dbReference>
<keyword evidence="6" id="KW-0227">DNA damage</keyword>
<evidence type="ECO:0000259" key="17">
    <source>
        <dbReference type="PROSITE" id="PS50967"/>
    </source>
</evidence>
<dbReference type="OrthoDB" id="9763310at2"/>
<feature type="domain" description="Helicase C-terminal" evidence="19">
    <location>
        <begin position="215"/>
        <end position="363"/>
    </location>
</feature>
<keyword evidence="9" id="KW-0862">Zinc</keyword>
<dbReference type="FunFam" id="1.10.150.80:FF:000002">
    <property type="entry name" value="ATP-dependent DNA helicase RecQ"/>
    <property type="match status" value="1"/>
</dbReference>
<dbReference type="GO" id="GO:0005737">
    <property type="term" value="C:cytoplasm"/>
    <property type="evidence" value="ECO:0007669"/>
    <property type="project" value="TreeGrafter"/>
</dbReference>
<dbReference type="Gene3D" id="3.40.50.300">
    <property type="entry name" value="P-loop containing nucleotide triphosphate hydrolases"/>
    <property type="match status" value="2"/>
</dbReference>
<dbReference type="GO" id="GO:0043590">
    <property type="term" value="C:bacterial nucleoid"/>
    <property type="evidence" value="ECO:0007669"/>
    <property type="project" value="TreeGrafter"/>
</dbReference>
<dbReference type="GO" id="GO:0016787">
    <property type="term" value="F:hydrolase activity"/>
    <property type="evidence" value="ECO:0007669"/>
    <property type="project" value="UniProtKB-KW"/>
</dbReference>
<reference evidence="20 21" key="1">
    <citation type="journal article" date="2011" name="EMBO J.">
        <title>Structural diversity of bacterial flagellar motors.</title>
        <authorList>
            <person name="Chen S."/>
            <person name="Beeby M."/>
            <person name="Murphy G.E."/>
            <person name="Leadbetter J.R."/>
            <person name="Hendrixson D.R."/>
            <person name="Briegel A."/>
            <person name="Li Z."/>
            <person name="Shi J."/>
            <person name="Tocheva E.I."/>
            <person name="Muller A."/>
            <person name="Dobro M.J."/>
            <person name="Jensen G.J."/>
        </authorList>
    </citation>
    <scope>NUCLEOTIDE SEQUENCE [LARGE SCALE GENOMIC DNA]</scope>
    <source>
        <strain evidence="20 21">DSM 6540</strain>
    </source>
</reference>
<dbReference type="GO" id="GO:0003677">
    <property type="term" value="F:DNA binding"/>
    <property type="evidence" value="ECO:0007669"/>
    <property type="project" value="UniProtKB-KW"/>
</dbReference>
<dbReference type="InterPro" id="IPR002121">
    <property type="entry name" value="HRDC_dom"/>
</dbReference>
<dbReference type="Pfam" id="PF14493">
    <property type="entry name" value="HTH_40"/>
    <property type="match status" value="1"/>
</dbReference>
<dbReference type="GO" id="GO:0006281">
    <property type="term" value="P:DNA repair"/>
    <property type="evidence" value="ECO:0007669"/>
    <property type="project" value="UniProtKB-KW"/>
</dbReference>
<feature type="domain" description="Helicase ATP-binding" evidence="18">
    <location>
        <begin position="26"/>
        <end position="195"/>
    </location>
</feature>
<dbReference type="GO" id="GO:0009378">
    <property type="term" value="F:four-way junction helicase activity"/>
    <property type="evidence" value="ECO:0007669"/>
    <property type="project" value="TreeGrafter"/>
</dbReference>
<keyword evidence="11" id="KW-0238">DNA-binding</keyword>
<comment type="cofactor">
    <cofactor evidence="1">
        <name>Mg(2+)</name>
        <dbReference type="ChEBI" id="CHEBI:18420"/>
    </cofactor>
</comment>
<dbReference type="SMART" id="SM00341">
    <property type="entry name" value="HRDC"/>
    <property type="match status" value="1"/>
</dbReference>
<dbReference type="SUPFAM" id="SSF52540">
    <property type="entry name" value="P-loop containing nucleoside triphosphate hydrolases"/>
    <property type="match status" value="1"/>
</dbReference>
<keyword evidence="13" id="KW-0234">DNA repair</keyword>
<dbReference type="InterPro" id="IPR014001">
    <property type="entry name" value="Helicase_ATP-bd"/>
</dbReference>
<comment type="similarity">
    <text evidence="3">Belongs to the helicase family. RecQ subfamily.</text>
</comment>
<feature type="domain" description="HRDC" evidence="17">
    <location>
        <begin position="514"/>
        <end position="594"/>
    </location>
</feature>
<dbReference type="Gene3D" id="1.10.150.80">
    <property type="entry name" value="HRDC domain"/>
    <property type="match status" value="1"/>
</dbReference>
<evidence type="ECO:0000256" key="16">
    <source>
        <dbReference type="NCBIfam" id="TIGR01389"/>
    </source>
</evidence>
<dbReference type="Pfam" id="PF00270">
    <property type="entry name" value="DEAD"/>
    <property type="match status" value="1"/>
</dbReference>
<evidence type="ECO:0000256" key="7">
    <source>
        <dbReference type="ARBA" id="ARBA00022801"/>
    </source>
</evidence>
<dbReference type="InterPro" id="IPR001650">
    <property type="entry name" value="Helicase_C-like"/>
</dbReference>
<keyword evidence="4" id="KW-0479">Metal-binding</keyword>
<dbReference type="GO" id="GO:0046872">
    <property type="term" value="F:metal ion binding"/>
    <property type="evidence" value="ECO:0007669"/>
    <property type="project" value="UniProtKB-KW"/>
</dbReference>
<dbReference type="SMART" id="SM00956">
    <property type="entry name" value="RQC"/>
    <property type="match status" value="1"/>
</dbReference>
<dbReference type="SMART" id="SM00487">
    <property type="entry name" value="DEXDc"/>
    <property type="match status" value="1"/>
</dbReference>
<evidence type="ECO:0000256" key="11">
    <source>
        <dbReference type="ARBA" id="ARBA00023125"/>
    </source>
</evidence>
<dbReference type="PROSITE" id="PS50967">
    <property type="entry name" value="HRDC"/>
    <property type="match status" value="1"/>
</dbReference>
<dbReference type="NCBIfam" id="TIGR00614">
    <property type="entry name" value="recQ_fam"/>
    <property type="match status" value="1"/>
</dbReference>
<evidence type="ECO:0000256" key="14">
    <source>
        <dbReference type="ARBA" id="ARBA00023235"/>
    </source>
</evidence>
<dbReference type="RefSeq" id="WP_004092204.1">
    <property type="nucleotide sequence ID" value="NZ_AFGF01000016.1"/>
</dbReference>
<evidence type="ECO:0000259" key="18">
    <source>
        <dbReference type="PROSITE" id="PS51192"/>
    </source>
</evidence>
<dbReference type="Pfam" id="PF09382">
    <property type="entry name" value="RQC"/>
    <property type="match status" value="1"/>
</dbReference>
<dbReference type="AlphaFoldDB" id="F7NEC0"/>
<dbReference type="GO" id="GO:0006310">
    <property type="term" value="P:DNA recombination"/>
    <property type="evidence" value="ECO:0007669"/>
    <property type="project" value="UniProtKB-UniRule"/>
</dbReference>
<dbReference type="InterPro" id="IPR027417">
    <property type="entry name" value="P-loop_NTPase"/>
</dbReference>
<dbReference type="InterPro" id="IPR032284">
    <property type="entry name" value="RecQ_Zn-bd"/>
</dbReference>
<dbReference type="STRING" id="1009370.ALO_01914"/>
<dbReference type="EC" id="5.6.2.4" evidence="16"/>
<dbReference type="InterPro" id="IPR036390">
    <property type="entry name" value="WH_DNA-bd_sf"/>
</dbReference>
<dbReference type="PANTHER" id="PTHR13710:SF105">
    <property type="entry name" value="ATP-DEPENDENT DNA HELICASE Q1"/>
    <property type="match status" value="1"/>
</dbReference>
<protein>
    <recommendedName>
        <fullName evidence="16">DNA helicase RecQ</fullName>
        <ecNumber evidence="16">5.6.2.4</ecNumber>
    </recommendedName>
</protein>
<evidence type="ECO:0000256" key="15">
    <source>
        <dbReference type="ARBA" id="ARBA00034617"/>
    </source>
</evidence>
<dbReference type="GO" id="GO:0009432">
    <property type="term" value="P:SOS response"/>
    <property type="evidence" value="ECO:0007669"/>
    <property type="project" value="UniProtKB-UniRule"/>
</dbReference>
<dbReference type="PANTHER" id="PTHR13710">
    <property type="entry name" value="DNA HELICASE RECQ FAMILY MEMBER"/>
    <property type="match status" value="1"/>
</dbReference>
<keyword evidence="7" id="KW-0378">Hydrolase</keyword>
<sequence>MLDQAQQILQKYYGYPSFRDGQAKIITNLLSGRDTLAIMPTGAGKSLCYQVPAMLFPGLTLVISPLISLMKDQVDALHSIGIPATFINSSLTAGETNDRIARALYGDFKLLYVAPERLESELFRRSAASLPISLLAIDEAHCVSQWGHDFRPSYRAIAPFISCLPRRPVIGAFTATATDDVRQDVIQLLNLNRPSAFITGFDRKNLSFAVLRGVNKQKFVLEHVAANPDSSGIIYATTRKEVDDLHDLLRRKGWPVGKYHAGMSDAERTQNQEAFVYDDLPIIAATNAFGMGIDKSNVRYVLHYNMPKNMEAYYQEAGRAGRDGEPGECILLFSPQDTLLQKYLIEQGTHAPERKANEFEKLQTMVDYCHTPRCLRKYILQYFGESDAPDQCGNCGNCNDDRELTNITITAQKIFSCILRMKERFGTGLVADVLKGAANKKVTEMGFSSLSTYGILKEYSTQEIKDLINLLAAEDYLYFTPGQYPLVKLTPKAGDVLRNQAEVWQKVTKQPKQQAVDNSLFALLRNLRREIASRENVPPYVVFADSTLREMCEQFPPDMESLRLIKGVGEVKLDRYGREFLQVILLYMAQHNIQPISRSNAHLAAPDKPPELPSHIITLNLFKAGKSLEEICQERDLKPVTVQDHLVRCSLEDHSIDWDRLIPAQYETVILDTIKKLGPDRLKPLKDALPSNITYETIKAVLCKHKLVQRTDK</sequence>
<evidence type="ECO:0000256" key="6">
    <source>
        <dbReference type="ARBA" id="ARBA00022763"/>
    </source>
</evidence>
<dbReference type="PROSITE" id="PS51194">
    <property type="entry name" value="HELICASE_CTER"/>
    <property type="match status" value="1"/>
</dbReference>
<keyword evidence="21" id="KW-1185">Reference proteome</keyword>
<comment type="catalytic activity">
    <reaction evidence="15">
        <text>Couples ATP hydrolysis with the unwinding of duplex DNA by translocating in the 3'-5' direction.</text>
        <dbReference type="EC" id="5.6.2.4"/>
    </reaction>
</comment>
<dbReference type="Pfam" id="PF16124">
    <property type="entry name" value="RecQ_Zn_bind"/>
    <property type="match status" value="1"/>
</dbReference>
<dbReference type="Pfam" id="PF00271">
    <property type="entry name" value="Helicase_C"/>
    <property type="match status" value="1"/>
</dbReference>
<dbReference type="EMBL" id="AFGF01000016">
    <property type="protein sequence ID" value="EGO65632.1"/>
    <property type="molecule type" value="Genomic_DNA"/>
</dbReference>
<proteinExistence type="inferred from homology"/>
<comment type="cofactor">
    <cofactor evidence="2">
        <name>Zn(2+)</name>
        <dbReference type="ChEBI" id="CHEBI:29105"/>
    </cofactor>
</comment>
<dbReference type="GO" id="GO:0006260">
    <property type="term" value="P:DNA replication"/>
    <property type="evidence" value="ECO:0007669"/>
    <property type="project" value="InterPro"/>
</dbReference>
<evidence type="ECO:0000313" key="21">
    <source>
        <dbReference type="Proteomes" id="UP000003240"/>
    </source>
</evidence>
<dbReference type="InterPro" id="IPR036388">
    <property type="entry name" value="WH-like_DNA-bd_sf"/>
</dbReference>
<evidence type="ECO:0000256" key="8">
    <source>
        <dbReference type="ARBA" id="ARBA00022806"/>
    </source>
</evidence>
<dbReference type="FunFam" id="3.40.50.300:FF:000296">
    <property type="entry name" value="ATP-dependent DNA helicase RecQ"/>
    <property type="match status" value="1"/>
</dbReference>
<evidence type="ECO:0000259" key="19">
    <source>
        <dbReference type="PROSITE" id="PS51194"/>
    </source>
</evidence>
<evidence type="ECO:0000256" key="13">
    <source>
        <dbReference type="ARBA" id="ARBA00023204"/>
    </source>
</evidence>
<dbReference type="Pfam" id="PF00570">
    <property type="entry name" value="HRDC"/>
    <property type="match status" value="1"/>
</dbReference>
<dbReference type="InterPro" id="IPR029491">
    <property type="entry name" value="Helicase_HTH"/>
</dbReference>
<evidence type="ECO:0000256" key="3">
    <source>
        <dbReference type="ARBA" id="ARBA00005446"/>
    </source>
</evidence>
<keyword evidence="14" id="KW-0413">Isomerase</keyword>
<evidence type="ECO:0000256" key="10">
    <source>
        <dbReference type="ARBA" id="ARBA00022840"/>
    </source>
</evidence>
<comment type="caution">
    <text evidence="20">The sequence shown here is derived from an EMBL/GenBank/DDBJ whole genome shotgun (WGS) entry which is preliminary data.</text>
</comment>
<dbReference type="GO" id="GO:0030894">
    <property type="term" value="C:replisome"/>
    <property type="evidence" value="ECO:0007669"/>
    <property type="project" value="TreeGrafter"/>
</dbReference>
<dbReference type="SMART" id="SM00490">
    <property type="entry name" value="HELICc"/>
    <property type="match status" value="1"/>
</dbReference>
<keyword evidence="12" id="KW-0233">DNA recombination</keyword>
<dbReference type="InterPro" id="IPR010997">
    <property type="entry name" value="HRDC-like_sf"/>
</dbReference>
<gene>
    <name evidence="20" type="ORF">ALO_01914</name>
</gene>
<evidence type="ECO:0000256" key="4">
    <source>
        <dbReference type="ARBA" id="ARBA00022723"/>
    </source>
</evidence>
<dbReference type="Gene3D" id="1.10.10.10">
    <property type="entry name" value="Winged helix-like DNA-binding domain superfamily/Winged helix DNA-binding domain"/>
    <property type="match status" value="1"/>
</dbReference>
<keyword evidence="10" id="KW-0067">ATP-binding</keyword>
<evidence type="ECO:0000256" key="1">
    <source>
        <dbReference type="ARBA" id="ARBA00001946"/>
    </source>
</evidence>
<keyword evidence="8 20" id="KW-0347">Helicase</keyword>
<dbReference type="GO" id="GO:0043138">
    <property type="term" value="F:3'-5' DNA helicase activity"/>
    <property type="evidence" value="ECO:0007669"/>
    <property type="project" value="UniProtKB-EC"/>
</dbReference>
<keyword evidence="5" id="KW-0547">Nucleotide-binding</keyword>
<dbReference type="CDD" id="cd17920">
    <property type="entry name" value="DEXHc_RecQ"/>
    <property type="match status" value="1"/>
</dbReference>
<dbReference type="SUPFAM" id="SSF46785">
    <property type="entry name" value="Winged helix' DNA-binding domain"/>
    <property type="match status" value="1"/>
</dbReference>
<evidence type="ECO:0000256" key="2">
    <source>
        <dbReference type="ARBA" id="ARBA00001947"/>
    </source>
</evidence>
<dbReference type="InterPro" id="IPR018982">
    <property type="entry name" value="RQC_domain"/>
</dbReference>
<dbReference type="Proteomes" id="UP000003240">
    <property type="component" value="Unassembled WGS sequence"/>
</dbReference>
<dbReference type="NCBIfam" id="TIGR01389">
    <property type="entry name" value="recQ"/>
    <property type="match status" value="1"/>
</dbReference>
<evidence type="ECO:0000313" key="20">
    <source>
        <dbReference type="EMBL" id="EGO65632.1"/>
    </source>
</evidence>
<name>F7NEC0_9FIRM</name>